<dbReference type="InterPro" id="IPR013907">
    <property type="entry name" value="Sds3"/>
</dbReference>
<keyword evidence="8" id="KW-1185">Reference proteome</keyword>
<feature type="compositionally biased region" description="Basic and acidic residues" evidence="6">
    <location>
        <begin position="192"/>
        <end position="204"/>
    </location>
</feature>
<comment type="caution">
    <text evidence="7">The sequence shown here is derived from an EMBL/GenBank/DDBJ whole genome shotgun (WGS) entry which is preliminary data.</text>
</comment>
<feature type="compositionally biased region" description="Low complexity" evidence="6">
    <location>
        <begin position="52"/>
        <end position="71"/>
    </location>
</feature>
<sequence length="289" mass="29535">MVDFGDRDRLSDFHLRHADHAGRGAGSADAAPARSAAASHRPFVAPGGGSGSAVVVPPALPARAPVRGLPAALPPAVPPAPSSGGGGGGGGGGSSTSSASTSASASSSGSRVTAVTSTAVPAPPSGVPAATLSRQQTDGAPRGHSVDANRPDGIVVRSTIATPRDGSRRRIDAAAATAAAASAPSAVVAANRQERIGSTDRTEEIPDEPVPTETKKEKKRREAIERLNKLSEEFLKQKERLYHDQLEFLEREMKELQEGERSPHFGRVTVAPALAKSGSSLDSFLFPGP</sequence>
<proteinExistence type="predicted"/>
<organism evidence="7 8">
    <name type="scientific">Olpidium bornovanus</name>
    <dbReference type="NCBI Taxonomy" id="278681"/>
    <lineage>
        <taxon>Eukaryota</taxon>
        <taxon>Fungi</taxon>
        <taxon>Fungi incertae sedis</taxon>
        <taxon>Olpidiomycota</taxon>
        <taxon>Olpidiomycotina</taxon>
        <taxon>Olpidiomycetes</taxon>
        <taxon>Olpidiales</taxon>
        <taxon>Olpidiaceae</taxon>
        <taxon>Olpidium</taxon>
    </lineage>
</organism>
<reference evidence="7 8" key="1">
    <citation type="journal article" name="Sci. Rep.">
        <title>Genome-scale phylogenetic analyses confirm Olpidium as the closest living zoosporic fungus to the non-flagellated, terrestrial fungi.</title>
        <authorList>
            <person name="Chang Y."/>
            <person name="Rochon D."/>
            <person name="Sekimoto S."/>
            <person name="Wang Y."/>
            <person name="Chovatia M."/>
            <person name="Sandor L."/>
            <person name="Salamov A."/>
            <person name="Grigoriev I.V."/>
            <person name="Stajich J.E."/>
            <person name="Spatafora J.W."/>
        </authorList>
    </citation>
    <scope>NUCLEOTIDE SEQUENCE [LARGE SCALE GENOMIC DNA]</scope>
    <source>
        <strain evidence="7">S191</strain>
    </source>
</reference>
<dbReference type="GO" id="GO:0010468">
    <property type="term" value="P:regulation of gene expression"/>
    <property type="evidence" value="ECO:0007669"/>
    <property type="project" value="UniProtKB-ARBA"/>
</dbReference>
<keyword evidence="5" id="KW-0539">Nucleus</keyword>
<evidence type="ECO:0000256" key="4">
    <source>
        <dbReference type="ARBA" id="ARBA00023163"/>
    </source>
</evidence>
<protein>
    <submittedName>
        <fullName evidence="7">Uncharacterized protein</fullName>
    </submittedName>
</protein>
<feature type="compositionally biased region" description="Low complexity" evidence="6">
    <location>
        <begin position="95"/>
        <end position="120"/>
    </location>
</feature>
<feature type="region of interest" description="Disordered" evidence="6">
    <location>
        <begin position="19"/>
        <end position="221"/>
    </location>
</feature>
<feature type="compositionally biased region" description="Pro residues" evidence="6">
    <location>
        <begin position="72"/>
        <end position="81"/>
    </location>
</feature>
<evidence type="ECO:0000256" key="5">
    <source>
        <dbReference type="ARBA" id="ARBA00023242"/>
    </source>
</evidence>
<comment type="subcellular location">
    <subcellularLocation>
        <location evidence="1">Nucleus</location>
    </subcellularLocation>
</comment>
<name>A0A8H7ZTH0_9FUNG</name>
<evidence type="ECO:0000256" key="2">
    <source>
        <dbReference type="ARBA" id="ARBA00022491"/>
    </source>
</evidence>
<feature type="compositionally biased region" description="Low complexity" evidence="6">
    <location>
        <begin position="173"/>
        <end position="190"/>
    </location>
</feature>
<dbReference type="Proteomes" id="UP000673691">
    <property type="component" value="Unassembled WGS sequence"/>
</dbReference>
<feature type="compositionally biased region" description="Gly residues" evidence="6">
    <location>
        <begin position="83"/>
        <end position="94"/>
    </location>
</feature>
<keyword evidence="2" id="KW-0678">Repressor</keyword>
<keyword evidence="3" id="KW-0805">Transcription regulation</keyword>
<dbReference type="Pfam" id="PF08598">
    <property type="entry name" value="Sds3"/>
    <property type="match status" value="1"/>
</dbReference>
<keyword evidence="4" id="KW-0804">Transcription</keyword>
<gene>
    <name evidence="7" type="ORF">BJ554DRAFT_713</name>
</gene>
<feature type="compositionally biased region" description="Low complexity" evidence="6">
    <location>
        <begin position="26"/>
        <end position="45"/>
    </location>
</feature>
<accession>A0A8H7ZTH0</accession>
<evidence type="ECO:0000256" key="3">
    <source>
        <dbReference type="ARBA" id="ARBA00023015"/>
    </source>
</evidence>
<evidence type="ECO:0000256" key="6">
    <source>
        <dbReference type="SAM" id="MobiDB-lite"/>
    </source>
</evidence>
<evidence type="ECO:0000313" key="8">
    <source>
        <dbReference type="Proteomes" id="UP000673691"/>
    </source>
</evidence>
<dbReference type="EMBL" id="JAEFCI010007602">
    <property type="protein sequence ID" value="KAG5458970.1"/>
    <property type="molecule type" value="Genomic_DNA"/>
</dbReference>
<evidence type="ECO:0000256" key="1">
    <source>
        <dbReference type="ARBA" id="ARBA00004123"/>
    </source>
</evidence>
<dbReference type="GO" id="GO:0005654">
    <property type="term" value="C:nucleoplasm"/>
    <property type="evidence" value="ECO:0007669"/>
    <property type="project" value="UniProtKB-ARBA"/>
</dbReference>
<dbReference type="AlphaFoldDB" id="A0A8H7ZTH0"/>
<evidence type="ECO:0000313" key="7">
    <source>
        <dbReference type="EMBL" id="KAG5458970.1"/>
    </source>
</evidence>